<name>A0A7C9RE36_9HYPH</name>
<dbReference type="InterPro" id="IPR016181">
    <property type="entry name" value="Acyl_CoA_acyltransferase"/>
</dbReference>
<dbReference type="GO" id="GO:0016747">
    <property type="term" value="F:acyltransferase activity, transferring groups other than amino-acyl groups"/>
    <property type="evidence" value="ECO:0007669"/>
    <property type="project" value="InterPro"/>
</dbReference>
<dbReference type="Proteomes" id="UP000481252">
    <property type="component" value="Unassembled WGS sequence"/>
</dbReference>
<dbReference type="Gene3D" id="3.40.630.30">
    <property type="match status" value="1"/>
</dbReference>
<proteinExistence type="predicted"/>
<dbReference type="EMBL" id="JAAKZG010000015">
    <property type="protein sequence ID" value="NGN44413.1"/>
    <property type="molecule type" value="Genomic_DNA"/>
</dbReference>
<dbReference type="AlphaFoldDB" id="A0A7C9RE36"/>
<dbReference type="PANTHER" id="PTHR43792:SF1">
    <property type="entry name" value="N-ACETYLTRANSFERASE DOMAIN-CONTAINING PROTEIN"/>
    <property type="match status" value="1"/>
</dbReference>
<keyword evidence="3" id="KW-1185">Reference proteome</keyword>
<protein>
    <submittedName>
        <fullName evidence="2">GNAT family N-acetyltransferase</fullName>
    </submittedName>
</protein>
<evidence type="ECO:0000313" key="3">
    <source>
        <dbReference type="Proteomes" id="UP000481252"/>
    </source>
</evidence>
<evidence type="ECO:0000259" key="1">
    <source>
        <dbReference type="PROSITE" id="PS51186"/>
    </source>
</evidence>
<dbReference type="PROSITE" id="PS51186">
    <property type="entry name" value="GNAT"/>
    <property type="match status" value="1"/>
</dbReference>
<dbReference type="InterPro" id="IPR051531">
    <property type="entry name" value="N-acetyltransferase"/>
</dbReference>
<dbReference type="InterPro" id="IPR000182">
    <property type="entry name" value="GNAT_dom"/>
</dbReference>
<evidence type="ECO:0000313" key="2">
    <source>
        <dbReference type="EMBL" id="NGN44413.1"/>
    </source>
</evidence>
<comment type="caution">
    <text evidence="2">The sequence shown here is derived from an EMBL/GenBank/DDBJ whole genome shotgun (WGS) entry which is preliminary data.</text>
</comment>
<gene>
    <name evidence="2" type="ORF">G6N74_25400</name>
</gene>
<organism evidence="2 3">
    <name type="scientific">Mesorhizobium zhangyense</name>
    <dbReference type="NCBI Taxonomy" id="1776730"/>
    <lineage>
        <taxon>Bacteria</taxon>
        <taxon>Pseudomonadati</taxon>
        <taxon>Pseudomonadota</taxon>
        <taxon>Alphaproteobacteria</taxon>
        <taxon>Hyphomicrobiales</taxon>
        <taxon>Phyllobacteriaceae</taxon>
        <taxon>Mesorhizobium</taxon>
    </lineage>
</organism>
<accession>A0A7C9RE36</accession>
<dbReference type="PANTHER" id="PTHR43792">
    <property type="entry name" value="GNAT FAMILY, PUTATIVE (AFU_ORTHOLOGUE AFUA_3G00765)-RELATED-RELATED"/>
    <property type="match status" value="1"/>
</dbReference>
<keyword evidence="2" id="KW-0808">Transferase</keyword>
<sequence length="166" mass="18773">MQPPATEQLTLREFRAEDAKDLLTVFTDDYARRFYPEMTTEAAATEWIDRNLKRYAEHGFGLWAVIEKSTGRLIGDCGPTWQDIGGPTILEIGYHIAPDRRGRGFALEAARACLATAFASTSEPEIGSIVAPENASSMSVARRLHRERRSYVNSRGLDRFLFFTRR</sequence>
<dbReference type="RefSeq" id="WP_165120797.1">
    <property type="nucleotide sequence ID" value="NZ_JAAKZG010000015.1"/>
</dbReference>
<dbReference type="SUPFAM" id="SSF55729">
    <property type="entry name" value="Acyl-CoA N-acyltransferases (Nat)"/>
    <property type="match status" value="1"/>
</dbReference>
<feature type="domain" description="N-acetyltransferase" evidence="1">
    <location>
        <begin position="9"/>
        <end position="166"/>
    </location>
</feature>
<dbReference type="Pfam" id="PF13302">
    <property type="entry name" value="Acetyltransf_3"/>
    <property type="match status" value="1"/>
</dbReference>
<reference evidence="2 3" key="1">
    <citation type="submission" date="2020-02" db="EMBL/GenBank/DDBJ databases">
        <title>Genome sequence of the type strain CGMCC 1.15528 of Mesorhizobium zhangyense.</title>
        <authorList>
            <person name="Gao J."/>
            <person name="Sun J."/>
        </authorList>
    </citation>
    <scope>NUCLEOTIDE SEQUENCE [LARGE SCALE GENOMIC DNA]</scope>
    <source>
        <strain evidence="2 3">CGMCC 1.15528</strain>
    </source>
</reference>